<evidence type="ECO:0000256" key="10">
    <source>
        <dbReference type="SAM" id="Phobius"/>
    </source>
</evidence>
<dbReference type="GO" id="GO:0006826">
    <property type="term" value="P:iron ion transport"/>
    <property type="evidence" value="ECO:0007669"/>
    <property type="project" value="TreeGrafter"/>
</dbReference>
<keyword evidence="3 10" id="KW-0812">Transmembrane</keyword>
<name>A0A4R0R6H8_9APHY</name>
<feature type="region of interest" description="Disordered" evidence="9">
    <location>
        <begin position="147"/>
        <end position="176"/>
    </location>
</feature>
<dbReference type="SFLD" id="SFLDS00052">
    <property type="entry name" value="Ferric_Reductase_Domain"/>
    <property type="match status" value="1"/>
</dbReference>
<dbReference type="Pfam" id="PF01794">
    <property type="entry name" value="Ferric_reduct"/>
    <property type="match status" value="1"/>
</dbReference>
<feature type="transmembrane region" description="Helical" evidence="10">
    <location>
        <begin position="338"/>
        <end position="356"/>
    </location>
</feature>
<dbReference type="PANTHER" id="PTHR32361">
    <property type="entry name" value="FERRIC/CUPRIC REDUCTASE TRANSMEMBRANE COMPONENT"/>
    <property type="match status" value="1"/>
</dbReference>
<dbReference type="GO" id="GO:0000293">
    <property type="term" value="F:ferric-chelate reductase activity"/>
    <property type="evidence" value="ECO:0007669"/>
    <property type="project" value="UniProtKB-ARBA"/>
</dbReference>
<evidence type="ECO:0000256" key="3">
    <source>
        <dbReference type="ARBA" id="ARBA00022692"/>
    </source>
</evidence>
<evidence type="ECO:0000256" key="9">
    <source>
        <dbReference type="SAM" id="MobiDB-lite"/>
    </source>
</evidence>
<dbReference type="Pfam" id="PF08030">
    <property type="entry name" value="NAD_binding_6"/>
    <property type="match status" value="1"/>
</dbReference>
<feature type="transmembrane region" description="Helical" evidence="10">
    <location>
        <begin position="313"/>
        <end position="331"/>
    </location>
</feature>
<evidence type="ECO:0000256" key="8">
    <source>
        <dbReference type="ARBA" id="ARBA00023136"/>
    </source>
</evidence>
<evidence type="ECO:0008006" key="16">
    <source>
        <dbReference type="Google" id="ProtNLM"/>
    </source>
</evidence>
<comment type="caution">
    <text evidence="14">The sequence shown here is derived from an EMBL/GenBank/DDBJ whole genome shotgun (WGS) entry which is preliminary data.</text>
</comment>
<keyword evidence="15" id="KW-1185">Reference proteome</keyword>
<dbReference type="InterPro" id="IPR013112">
    <property type="entry name" value="FAD-bd_8"/>
</dbReference>
<dbReference type="InterPro" id="IPR013130">
    <property type="entry name" value="Fe3_Rdtase_TM_dom"/>
</dbReference>
<dbReference type="InterPro" id="IPR039261">
    <property type="entry name" value="FNR_nucleotide-bd"/>
</dbReference>
<dbReference type="AlphaFoldDB" id="A0A4R0R6H8"/>
<evidence type="ECO:0000259" key="11">
    <source>
        <dbReference type="Pfam" id="PF01794"/>
    </source>
</evidence>
<dbReference type="InterPro" id="IPR013121">
    <property type="entry name" value="Fe_red_NAD-bd_6"/>
</dbReference>
<feature type="transmembrane region" description="Helical" evidence="10">
    <location>
        <begin position="275"/>
        <end position="293"/>
    </location>
</feature>
<dbReference type="InterPro" id="IPR051410">
    <property type="entry name" value="Ferric/Cupric_Reductase"/>
</dbReference>
<dbReference type="GO" id="GO:0005886">
    <property type="term" value="C:plasma membrane"/>
    <property type="evidence" value="ECO:0007669"/>
    <property type="project" value="TreeGrafter"/>
</dbReference>
<dbReference type="PANTHER" id="PTHR32361:SF9">
    <property type="entry name" value="FERRIC REDUCTASE TRANSMEMBRANE COMPONENT 3-RELATED"/>
    <property type="match status" value="1"/>
</dbReference>
<gene>
    <name evidence="14" type="ORF">EIP91_009933</name>
</gene>
<evidence type="ECO:0000256" key="5">
    <source>
        <dbReference type="ARBA" id="ARBA00022989"/>
    </source>
</evidence>
<dbReference type="OrthoDB" id="17725at2759"/>
<sequence>MSVILAAINATVTAPAPAATTSAAAKKVAFDHLNLILNVDVFILCITGLFILLSLPRAVVRFIHPEEWSNGHWLRYVYVHTAMRSSSAPIAPLAPAHLPLTSKTQMQTADNLLDARSEKSFNMSDDDHDPHGANLYRNASSSSAHALLSRNASSSSGHGLLSRNVSTASGRVRRRRETLPAHMPAWSSMIPWVANVLRIPIRPGLTVGKVAMQLTYFFILLYATLYKSNVFTTPVRAGYVAASQIPVVLILGTKNNLLGVAVGMGYERLNFLHRFAGRMLVLAANVHALGYIYSWSLAGTLESHFKITSNRYGLLGLVCADMFVFFSTSIWRTKAYQLFVVSHVLAVVIFLGAICLHSTPSVPYVLIAIALYILDRVMRIAKTRSTTAHLTPLPALNLNATRLVIPGINAGWRAGQHVRIRVLHRAMGLRGMVELHPFTVASKAGDWTGRLFELAKRVEWSEKATGVAEGGDVAASKEVKVLIEGPYGGPGHTLFASFSGALLVAGGSGITFSLGVMQDLIKKDLEGLSRVKAIELVWSIPDPSHLIPLLPELTQLLSFRTYATLKIHIFYTRMSSADPMKALASHTLPPGMTVSPGRPKLNAHLTSVIDQASALSMFKKNPRKSYVDGKSAGRGLCGVVVGVCGPLGLAEEVRNVVRGVDGARRRRVGGVEIHEEVFGW</sequence>
<feature type="domain" description="Ferric reductase NAD binding" evidence="13">
    <location>
        <begin position="502"/>
        <end position="657"/>
    </location>
</feature>
<dbReference type="CDD" id="cd06186">
    <property type="entry name" value="NOX_Duox_like_FAD_NADP"/>
    <property type="match status" value="1"/>
</dbReference>
<organism evidence="14 15">
    <name type="scientific">Steccherinum ochraceum</name>
    <dbReference type="NCBI Taxonomy" id="92696"/>
    <lineage>
        <taxon>Eukaryota</taxon>
        <taxon>Fungi</taxon>
        <taxon>Dikarya</taxon>
        <taxon>Basidiomycota</taxon>
        <taxon>Agaricomycotina</taxon>
        <taxon>Agaricomycetes</taxon>
        <taxon>Polyporales</taxon>
        <taxon>Steccherinaceae</taxon>
        <taxon>Steccherinum</taxon>
    </lineage>
</organism>
<feature type="compositionally biased region" description="Low complexity" evidence="9">
    <location>
        <begin position="147"/>
        <end position="159"/>
    </location>
</feature>
<evidence type="ECO:0000256" key="6">
    <source>
        <dbReference type="ARBA" id="ARBA00023002"/>
    </source>
</evidence>
<keyword evidence="5 10" id="KW-1133">Transmembrane helix</keyword>
<proteinExistence type="predicted"/>
<evidence type="ECO:0000256" key="2">
    <source>
        <dbReference type="ARBA" id="ARBA00022448"/>
    </source>
</evidence>
<evidence type="ECO:0000256" key="4">
    <source>
        <dbReference type="ARBA" id="ARBA00022982"/>
    </source>
</evidence>
<dbReference type="Gene3D" id="3.40.50.80">
    <property type="entry name" value="Nucleotide-binding domain of ferredoxin-NADP reductase (FNR) module"/>
    <property type="match status" value="1"/>
</dbReference>
<dbReference type="Proteomes" id="UP000292702">
    <property type="component" value="Unassembled WGS sequence"/>
</dbReference>
<dbReference type="SFLD" id="SFLDG01168">
    <property type="entry name" value="Ferric_reductase_subgroup_(FRE"/>
    <property type="match status" value="1"/>
</dbReference>
<evidence type="ECO:0000256" key="7">
    <source>
        <dbReference type="ARBA" id="ARBA00023065"/>
    </source>
</evidence>
<protein>
    <recommendedName>
        <fullName evidence="16">FAD-binding FR-type domain-containing protein</fullName>
    </recommendedName>
</protein>
<feature type="domain" description="FAD-binding 8" evidence="12">
    <location>
        <begin position="411"/>
        <end position="490"/>
    </location>
</feature>
<evidence type="ECO:0000313" key="14">
    <source>
        <dbReference type="EMBL" id="TCD60525.1"/>
    </source>
</evidence>
<feature type="transmembrane region" description="Helical" evidence="10">
    <location>
        <begin position="207"/>
        <end position="225"/>
    </location>
</feature>
<dbReference type="GO" id="GO:0015677">
    <property type="term" value="P:copper ion import"/>
    <property type="evidence" value="ECO:0007669"/>
    <property type="project" value="TreeGrafter"/>
</dbReference>
<evidence type="ECO:0000256" key="1">
    <source>
        <dbReference type="ARBA" id="ARBA00004141"/>
    </source>
</evidence>
<reference evidence="14 15" key="1">
    <citation type="submission" date="2018-11" db="EMBL/GenBank/DDBJ databases">
        <title>Genome assembly of Steccherinum ochraceum LE-BIN_3174, the white-rot fungus of the Steccherinaceae family (The Residual Polyporoid clade, Polyporales, Basidiomycota).</title>
        <authorList>
            <person name="Fedorova T.V."/>
            <person name="Glazunova O.A."/>
            <person name="Landesman E.O."/>
            <person name="Moiseenko K.V."/>
            <person name="Psurtseva N.V."/>
            <person name="Savinova O.S."/>
            <person name="Shakhova N.V."/>
            <person name="Tyazhelova T.V."/>
            <person name="Vasina D.V."/>
        </authorList>
    </citation>
    <scope>NUCLEOTIDE SEQUENCE [LARGE SCALE GENOMIC DNA]</scope>
    <source>
        <strain evidence="14 15">LE-BIN_3174</strain>
    </source>
</reference>
<dbReference type="GO" id="GO:0006879">
    <property type="term" value="P:intracellular iron ion homeostasis"/>
    <property type="evidence" value="ECO:0007669"/>
    <property type="project" value="TreeGrafter"/>
</dbReference>
<evidence type="ECO:0000259" key="13">
    <source>
        <dbReference type="Pfam" id="PF08030"/>
    </source>
</evidence>
<comment type="subcellular location">
    <subcellularLocation>
        <location evidence="1">Membrane</location>
        <topology evidence="1">Multi-pass membrane protein</topology>
    </subcellularLocation>
</comment>
<keyword evidence="4" id="KW-0249">Electron transport</keyword>
<dbReference type="EMBL" id="RWJN01000583">
    <property type="protein sequence ID" value="TCD60525.1"/>
    <property type="molecule type" value="Genomic_DNA"/>
</dbReference>
<keyword evidence="8 10" id="KW-0472">Membrane</keyword>
<accession>A0A4R0R6H8</accession>
<feature type="transmembrane region" description="Helical" evidence="10">
    <location>
        <begin position="35"/>
        <end position="55"/>
    </location>
</feature>
<keyword evidence="2" id="KW-0813">Transport</keyword>
<evidence type="ECO:0000259" key="12">
    <source>
        <dbReference type="Pfam" id="PF08022"/>
    </source>
</evidence>
<dbReference type="STRING" id="92696.A0A4R0R6H8"/>
<keyword evidence="6" id="KW-0560">Oxidoreductase</keyword>
<keyword evidence="7" id="KW-0406">Ion transport</keyword>
<evidence type="ECO:0000313" key="15">
    <source>
        <dbReference type="Proteomes" id="UP000292702"/>
    </source>
</evidence>
<feature type="transmembrane region" description="Helical" evidence="10">
    <location>
        <begin position="245"/>
        <end position="263"/>
    </location>
</feature>
<dbReference type="Pfam" id="PF08022">
    <property type="entry name" value="FAD_binding_8"/>
    <property type="match status" value="1"/>
</dbReference>
<dbReference type="SUPFAM" id="SSF52343">
    <property type="entry name" value="Ferredoxin reductase-like, C-terminal NADP-linked domain"/>
    <property type="match status" value="1"/>
</dbReference>
<feature type="domain" description="Ferric oxidoreductase" evidence="11">
    <location>
        <begin position="237"/>
        <end position="353"/>
    </location>
</feature>